<evidence type="ECO:0000313" key="1">
    <source>
        <dbReference type="EMBL" id="MXU84151.1"/>
    </source>
</evidence>
<proteinExistence type="predicted"/>
<reference evidence="1" key="1">
    <citation type="submission" date="2019-12" db="EMBL/GenBank/DDBJ databases">
        <title>An insight into the sialome of adult female Ixodes ricinus ticks feeding for 6 days.</title>
        <authorList>
            <person name="Perner J."/>
            <person name="Ribeiro J.M.C."/>
        </authorList>
    </citation>
    <scope>NUCLEOTIDE SEQUENCE</scope>
    <source>
        <strain evidence="1">Semi-engorged</strain>
        <tissue evidence="1">Salivary glands</tissue>
    </source>
</reference>
<dbReference type="AlphaFoldDB" id="A0A6B0U1E8"/>
<sequence length="79" mass="9739">MRLATLPTLGNVCYSLVWLVETFCLLPWQCHSCLLSSWSFLFFFLCTREEWRMCRLACTETRVYIYYIYIYIKYIYIYI</sequence>
<protein>
    <submittedName>
        <fullName evidence="1">Uncharacterized protein</fullName>
    </submittedName>
</protein>
<name>A0A6B0U1E8_IXORI</name>
<organism evidence="1">
    <name type="scientific">Ixodes ricinus</name>
    <name type="common">Common tick</name>
    <name type="synonym">Acarus ricinus</name>
    <dbReference type="NCBI Taxonomy" id="34613"/>
    <lineage>
        <taxon>Eukaryota</taxon>
        <taxon>Metazoa</taxon>
        <taxon>Ecdysozoa</taxon>
        <taxon>Arthropoda</taxon>
        <taxon>Chelicerata</taxon>
        <taxon>Arachnida</taxon>
        <taxon>Acari</taxon>
        <taxon>Parasitiformes</taxon>
        <taxon>Ixodida</taxon>
        <taxon>Ixodoidea</taxon>
        <taxon>Ixodidae</taxon>
        <taxon>Ixodinae</taxon>
        <taxon>Ixodes</taxon>
    </lineage>
</organism>
<dbReference type="EMBL" id="GIFC01002068">
    <property type="protein sequence ID" value="MXU84151.1"/>
    <property type="molecule type" value="Transcribed_RNA"/>
</dbReference>
<accession>A0A6B0U1E8</accession>